<feature type="region of interest" description="Disordered" evidence="1">
    <location>
        <begin position="573"/>
        <end position="602"/>
    </location>
</feature>
<feature type="compositionally biased region" description="Low complexity" evidence="1">
    <location>
        <begin position="488"/>
        <end position="504"/>
    </location>
</feature>
<proteinExistence type="predicted"/>
<organism evidence="3 4">
    <name type="scientific">Portunus trituberculatus</name>
    <name type="common">Swimming crab</name>
    <name type="synonym">Neptunus trituberculatus</name>
    <dbReference type="NCBI Taxonomy" id="210409"/>
    <lineage>
        <taxon>Eukaryota</taxon>
        <taxon>Metazoa</taxon>
        <taxon>Ecdysozoa</taxon>
        <taxon>Arthropoda</taxon>
        <taxon>Crustacea</taxon>
        <taxon>Multicrustacea</taxon>
        <taxon>Malacostraca</taxon>
        <taxon>Eumalacostraca</taxon>
        <taxon>Eucarida</taxon>
        <taxon>Decapoda</taxon>
        <taxon>Pleocyemata</taxon>
        <taxon>Brachyura</taxon>
        <taxon>Eubrachyura</taxon>
        <taxon>Portunoidea</taxon>
        <taxon>Portunidae</taxon>
        <taxon>Portuninae</taxon>
        <taxon>Portunus</taxon>
    </lineage>
</organism>
<feature type="compositionally biased region" description="Polar residues" evidence="1">
    <location>
        <begin position="453"/>
        <end position="473"/>
    </location>
</feature>
<feature type="compositionally biased region" description="Polar residues" evidence="1">
    <location>
        <begin position="398"/>
        <end position="408"/>
    </location>
</feature>
<reference evidence="3 4" key="1">
    <citation type="submission" date="2019-05" db="EMBL/GenBank/DDBJ databases">
        <title>Another draft genome of Portunus trituberculatus and its Hox gene families provides insights of decapod evolution.</title>
        <authorList>
            <person name="Jeong J.-H."/>
            <person name="Song I."/>
            <person name="Kim S."/>
            <person name="Choi T."/>
            <person name="Kim D."/>
            <person name="Ryu S."/>
            <person name="Kim W."/>
        </authorList>
    </citation>
    <scope>NUCLEOTIDE SEQUENCE [LARGE SCALE GENOMIC DNA]</scope>
    <source>
        <tissue evidence="3">Muscle</tissue>
    </source>
</reference>
<dbReference type="Proteomes" id="UP000324222">
    <property type="component" value="Unassembled WGS sequence"/>
</dbReference>
<keyword evidence="2" id="KW-0732">Signal</keyword>
<feature type="region of interest" description="Disordered" evidence="1">
    <location>
        <begin position="353"/>
        <end position="539"/>
    </location>
</feature>
<dbReference type="OrthoDB" id="6379319at2759"/>
<dbReference type="EMBL" id="VSRR010007316">
    <property type="protein sequence ID" value="MPC46662.1"/>
    <property type="molecule type" value="Genomic_DNA"/>
</dbReference>
<feature type="signal peptide" evidence="2">
    <location>
        <begin position="1"/>
        <end position="17"/>
    </location>
</feature>
<feature type="compositionally biased region" description="Low complexity" evidence="1">
    <location>
        <begin position="579"/>
        <end position="593"/>
    </location>
</feature>
<gene>
    <name evidence="3" type="ORF">E2C01_040387</name>
</gene>
<evidence type="ECO:0000313" key="3">
    <source>
        <dbReference type="EMBL" id="MPC46662.1"/>
    </source>
</evidence>
<feature type="compositionally biased region" description="Pro residues" evidence="1">
    <location>
        <begin position="436"/>
        <end position="450"/>
    </location>
</feature>
<feature type="compositionally biased region" description="Polar residues" evidence="1">
    <location>
        <begin position="528"/>
        <end position="539"/>
    </location>
</feature>
<feature type="compositionally biased region" description="Basic residues" evidence="1">
    <location>
        <begin position="505"/>
        <end position="518"/>
    </location>
</feature>
<feature type="chain" id="PRO_5022913167" evidence="2">
    <location>
        <begin position="18"/>
        <end position="602"/>
    </location>
</feature>
<evidence type="ECO:0000313" key="4">
    <source>
        <dbReference type="Proteomes" id="UP000324222"/>
    </source>
</evidence>
<accession>A0A5B7FJK4</accession>
<evidence type="ECO:0000256" key="1">
    <source>
        <dbReference type="SAM" id="MobiDB-lite"/>
    </source>
</evidence>
<dbReference type="AlphaFoldDB" id="A0A5B7FJK4"/>
<feature type="compositionally biased region" description="Basic residues" evidence="1">
    <location>
        <begin position="383"/>
        <end position="396"/>
    </location>
</feature>
<name>A0A5B7FJK4_PORTR</name>
<sequence length="602" mass="67386">MEFWCLITVLLVTLTAGRTLKNPEIPVYSARYSKQLAELTTTTTTTTTLPPFTPSPAAQLTSLPNFYQSESQGKERSYDSSFRRLGKYSNVFGSANANTRLADTTHAFIDVMKVKQPNAVSETSEHPPTAAVVNIVDYNNNVTRINKTLSGRIGETNTLASFPGGFRYSNVSLAGGESRSRLSGAPTSRTKKFRRRGKAIGRFTGLSRPVSLLPPGQRREPVKQIALYNIPGSHSTLTPNIRARKAKIRFTRKRMPSKENGHHQELVEPVSVTKRPLSLTPFTFHPQHIADMVEFGRKNMKTVEELSQYTENKENNTHYPKQMLKFLGPTLEIRKYTISDNLPHTVIVRHKGETVQAPRVTPPQVKELPVEPKTPAEQPRPLQKVKSRRIKSRAGKQWRQSGVASPSWPSDARNNRHYVAAVTPSPARTRQRQPQPYFPPSEPRARPPWRPEQSYNYRSQISTKQSEGVSTTLKPPPHRTTERRVSNPATSTESNEATTPTTTRPVRKKRPSPRRARQPRPPVHDIRNNQVSPRISDDLSSQIAAVTSFTCAGRPAGHHADMEAGCKVLSKRDYIDNDNNSSSNSSSSSSSSSKLTAKQRRR</sequence>
<comment type="caution">
    <text evidence="3">The sequence shown here is derived from an EMBL/GenBank/DDBJ whole genome shotgun (WGS) entry which is preliminary data.</text>
</comment>
<protein>
    <submittedName>
        <fullName evidence="3">Uncharacterized protein</fullName>
    </submittedName>
</protein>
<keyword evidence="4" id="KW-1185">Reference proteome</keyword>
<evidence type="ECO:0000256" key="2">
    <source>
        <dbReference type="SAM" id="SignalP"/>
    </source>
</evidence>